<dbReference type="InterPro" id="IPR011711">
    <property type="entry name" value="GntR_C"/>
</dbReference>
<dbReference type="InterPro" id="IPR036390">
    <property type="entry name" value="WH_DNA-bd_sf"/>
</dbReference>
<dbReference type="Gene3D" id="1.10.10.10">
    <property type="entry name" value="Winged helix-like DNA-binding domain superfamily/Winged helix DNA-binding domain"/>
    <property type="match status" value="1"/>
</dbReference>
<organism evidence="5 6">
    <name type="scientific">Pseudonocardia adelaidensis</name>
    <dbReference type="NCBI Taxonomy" id="648754"/>
    <lineage>
        <taxon>Bacteria</taxon>
        <taxon>Bacillati</taxon>
        <taxon>Actinomycetota</taxon>
        <taxon>Actinomycetes</taxon>
        <taxon>Pseudonocardiales</taxon>
        <taxon>Pseudonocardiaceae</taxon>
        <taxon>Pseudonocardia</taxon>
    </lineage>
</organism>
<comment type="caution">
    <text evidence="5">The sequence shown here is derived from an EMBL/GenBank/DDBJ whole genome shotgun (WGS) entry which is preliminary data.</text>
</comment>
<feature type="domain" description="HTH gntR-type" evidence="4">
    <location>
        <begin position="3"/>
        <end position="69"/>
    </location>
</feature>
<evidence type="ECO:0000313" key="5">
    <source>
        <dbReference type="EMBL" id="GAA5137568.1"/>
    </source>
</evidence>
<dbReference type="PROSITE" id="PS50949">
    <property type="entry name" value="HTH_GNTR"/>
    <property type="match status" value="1"/>
</dbReference>
<accession>A0ABP9NZS3</accession>
<dbReference type="SUPFAM" id="SSF46785">
    <property type="entry name" value="Winged helix' DNA-binding domain"/>
    <property type="match status" value="1"/>
</dbReference>
<evidence type="ECO:0000313" key="6">
    <source>
        <dbReference type="Proteomes" id="UP001500804"/>
    </source>
</evidence>
<dbReference type="PANTHER" id="PTHR43537:SF24">
    <property type="entry name" value="GLUCONATE OPERON TRANSCRIPTIONAL REPRESSOR"/>
    <property type="match status" value="1"/>
</dbReference>
<dbReference type="InterPro" id="IPR000524">
    <property type="entry name" value="Tscrpt_reg_HTH_GntR"/>
</dbReference>
<evidence type="ECO:0000259" key="4">
    <source>
        <dbReference type="PROSITE" id="PS50949"/>
    </source>
</evidence>
<dbReference type="Proteomes" id="UP001500804">
    <property type="component" value="Unassembled WGS sequence"/>
</dbReference>
<dbReference type="RefSeq" id="WP_345611230.1">
    <property type="nucleotide sequence ID" value="NZ_BAABJO010000037.1"/>
</dbReference>
<proteinExistence type="predicted"/>
<dbReference type="Pfam" id="PF00392">
    <property type="entry name" value="GntR"/>
    <property type="match status" value="1"/>
</dbReference>
<dbReference type="Pfam" id="PF07729">
    <property type="entry name" value="FCD"/>
    <property type="match status" value="1"/>
</dbReference>
<dbReference type="InterPro" id="IPR036388">
    <property type="entry name" value="WH-like_DNA-bd_sf"/>
</dbReference>
<dbReference type="Gene3D" id="1.20.120.530">
    <property type="entry name" value="GntR ligand-binding domain-like"/>
    <property type="match status" value="1"/>
</dbReference>
<dbReference type="PANTHER" id="PTHR43537">
    <property type="entry name" value="TRANSCRIPTIONAL REGULATOR, GNTR FAMILY"/>
    <property type="match status" value="1"/>
</dbReference>
<dbReference type="EMBL" id="BAABJO010000037">
    <property type="protein sequence ID" value="GAA5137568.1"/>
    <property type="molecule type" value="Genomic_DNA"/>
</dbReference>
<dbReference type="InterPro" id="IPR008920">
    <property type="entry name" value="TF_FadR/GntR_C"/>
</dbReference>
<keyword evidence="3" id="KW-0804">Transcription</keyword>
<keyword evidence="2" id="KW-0238">DNA-binding</keyword>
<dbReference type="CDD" id="cd07377">
    <property type="entry name" value="WHTH_GntR"/>
    <property type="match status" value="1"/>
</dbReference>
<protein>
    <submittedName>
        <fullName evidence="5">GntR family transcriptional regulator</fullName>
    </submittedName>
</protein>
<keyword evidence="1" id="KW-0805">Transcription regulation</keyword>
<dbReference type="SUPFAM" id="SSF48008">
    <property type="entry name" value="GntR ligand-binding domain-like"/>
    <property type="match status" value="1"/>
</dbReference>
<name>A0ABP9NZS3_9PSEU</name>
<reference evidence="6" key="1">
    <citation type="journal article" date="2019" name="Int. J. Syst. Evol. Microbiol.">
        <title>The Global Catalogue of Microorganisms (GCM) 10K type strain sequencing project: providing services to taxonomists for standard genome sequencing and annotation.</title>
        <authorList>
            <consortium name="The Broad Institute Genomics Platform"/>
            <consortium name="The Broad Institute Genome Sequencing Center for Infectious Disease"/>
            <person name="Wu L."/>
            <person name="Ma J."/>
        </authorList>
    </citation>
    <scope>NUCLEOTIDE SEQUENCE [LARGE SCALE GENOMIC DNA]</scope>
    <source>
        <strain evidence="6">JCM 18302</strain>
    </source>
</reference>
<dbReference type="SMART" id="SM00345">
    <property type="entry name" value="HTH_GNTR"/>
    <property type="match status" value="1"/>
</dbReference>
<gene>
    <name evidence="5" type="ORF">GCM10023320_70500</name>
</gene>
<dbReference type="SMART" id="SM00895">
    <property type="entry name" value="FCD"/>
    <property type="match status" value="1"/>
</dbReference>
<evidence type="ECO:0000256" key="1">
    <source>
        <dbReference type="ARBA" id="ARBA00023015"/>
    </source>
</evidence>
<sequence>MTGTDAQTVYAHLRGQILSGALPPGTPLREIALAERFGVSRTPVREALRRLQQDRLLAPGGRGMQVRSIDPHEVVQVYDMRVLLEAEAAGQAARSRGDADLMRLEGLLARDRALPDPDDATRTRTNLEFHSAVWDATHNAVLLDLLDRLSIHLVHAPRSTLSVGDRWTTSLDEHARLVAAVRDRDEQAAREIARQHMTTAREIRLALLREAAATPTTP</sequence>
<keyword evidence="6" id="KW-1185">Reference proteome</keyword>
<evidence type="ECO:0000256" key="2">
    <source>
        <dbReference type="ARBA" id="ARBA00023125"/>
    </source>
</evidence>
<evidence type="ECO:0000256" key="3">
    <source>
        <dbReference type="ARBA" id="ARBA00023163"/>
    </source>
</evidence>